<evidence type="ECO:0000313" key="5">
    <source>
        <dbReference type="Proteomes" id="UP001431784"/>
    </source>
</evidence>
<proteinExistence type="inferred from homology"/>
<dbReference type="Gene3D" id="3.40.50.720">
    <property type="entry name" value="NAD(P)-binding Rossmann-like Domain"/>
    <property type="match status" value="1"/>
</dbReference>
<accession>A0ABT5TCE5</accession>
<reference evidence="4" key="1">
    <citation type="submission" date="2023-02" db="EMBL/GenBank/DDBJ databases">
        <title>Description of Roseinatronobacter alkalisoli sp. nov., an alkaliphilic bacerium isolated from soda soil.</title>
        <authorList>
            <person name="Wei W."/>
        </authorList>
    </citation>
    <scope>NUCLEOTIDE SEQUENCE</scope>
    <source>
        <strain evidence="4">HJB301</strain>
    </source>
</reference>
<dbReference type="InterPro" id="IPR020904">
    <property type="entry name" value="Sc_DH/Rdtase_CS"/>
</dbReference>
<dbReference type="InterPro" id="IPR002347">
    <property type="entry name" value="SDR_fam"/>
</dbReference>
<dbReference type="PRINTS" id="PR00081">
    <property type="entry name" value="GDHRDH"/>
</dbReference>
<name>A0ABT5TCE5_9RHOB</name>
<evidence type="ECO:0000256" key="1">
    <source>
        <dbReference type="ARBA" id="ARBA00006484"/>
    </source>
</evidence>
<protein>
    <submittedName>
        <fullName evidence="4">SDR family oxidoreductase</fullName>
    </submittedName>
</protein>
<dbReference type="PRINTS" id="PR00080">
    <property type="entry name" value="SDRFAMILY"/>
</dbReference>
<dbReference type="RefSeq" id="WP_274353495.1">
    <property type="nucleotide sequence ID" value="NZ_JAQZSM010000019.1"/>
</dbReference>
<feature type="compositionally biased region" description="Basic and acidic residues" evidence="3">
    <location>
        <begin position="42"/>
        <end position="51"/>
    </location>
</feature>
<feature type="compositionally biased region" description="Polar residues" evidence="3">
    <location>
        <begin position="29"/>
        <end position="39"/>
    </location>
</feature>
<dbReference type="Proteomes" id="UP001431784">
    <property type="component" value="Unassembled WGS sequence"/>
</dbReference>
<dbReference type="PANTHER" id="PTHR48107:SF16">
    <property type="entry name" value="NADPH-DEPENDENT ALDEHYDE REDUCTASE 1, CHLOROPLASTIC"/>
    <property type="match status" value="1"/>
</dbReference>
<gene>
    <name evidence="4" type="ORF">PUT78_16975</name>
</gene>
<evidence type="ECO:0000256" key="3">
    <source>
        <dbReference type="SAM" id="MobiDB-lite"/>
    </source>
</evidence>
<dbReference type="PROSITE" id="PS00061">
    <property type="entry name" value="ADH_SHORT"/>
    <property type="match status" value="1"/>
</dbReference>
<comment type="similarity">
    <text evidence="1">Belongs to the short-chain dehydrogenases/reductases (SDR) family.</text>
</comment>
<dbReference type="Pfam" id="PF13561">
    <property type="entry name" value="adh_short_C2"/>
    <property type="match status" value="1"/>
</dbReference>
<keyword evidence="2" id="KW-0560">Oxidoreductase</keyword>
<dbReference type="PANTHER" id="PTHR48107">
    <property type="entry name" value="NADPH-DEPENDENT ALDEHYDE REDUCTASE-LIKE PROTEIN, CHLOROPLASTIC-RELATED"/>
    <property type="match status" value="1"/>
</dbReference>
<sequence>MKQPGTGAAPQTDPGWHPEHFPHPPFPEQTQQLPGTFTQMDPRPDHGEETWVGHGRLRGASALVTGGDSGIGRAVAIAYAREGADVAISFLEETEDAKDTARHIEACGQRCLLLPGDISDPKHCRYIVETVAAEFGRLDILVNNAAHQQSFGELDDIPDEEWERTFAINIHSMFYLSKAAVGQMGKGASIINTASVNSDMPNPSLLAYATTKGAIQNFTAGLAQMLADKGIRVNCVAPGPVWTPLIPGSFPGETVAQFGANYPMKRPAQPVELASAYVMLAEAASSYVSGATIAVTGGKPMI</sequence>
<evidence type="ECO:0000313" key="4">
    <source>
        <dbReference type="EMBL" id="MDD7972790.1"/>
    </source>
</evidence>
<keyword evidence="5" id="KW-1185">Reference proteome</keyword>
<feature type="region of interest" description="Disordered" evidence="3">
    <location>
        <begin position="1"/>
        <end position="52"/>
    </location>
</feature>
<evidence type="ECO:0000256" key="2">
    <source>
        <dbReference type="ARBA" id="ARBA00023002"/>
    </source>
</evidence>
<comment type="caution">
    <text evidence="4">The sequence shown here is derived from an EMBL/GenBank/DDBJ whole genome shotgun (WGS) entry which is preliminary data.</text>
</comment>
<organism evidence="4 5">
    <name type="scientific">Roseinatronobacter alkalisoli</name>
    <dbReference type="NCBI Taxonomy" id="3028235"/>
    <lineage>
        <taxon>Bacteria</taxon>
        <taxon>Pseudomonadati</taxon>
        <taxon>Pseudomonadota</taxon>
        <taxon>Alphaproteobacteria</taxon>
        <taxon>Rhodobacterales</taxon>
        <taxon>Paracoccaceae</taxon>
        <taxon>Roseinatronobacter</taxon>
    </lineage>
</organism>
<dbReference type="SUPFAM" id="SSF51735">
    <property type="entry name" value="NAD(P)-binding Rossmann-fold domains"/>
    <property type="match status" value="1"/>
</dbReference>
<dbReference type="InterPro" id="IPR036291">
    <property type="entry name" value="NAD(P)-bd_dom_sf"/>
</dbReference>
<dbReference type="EMBL" id="JAQZSM010000019">
    <property type="protein sequence ID" value="MDD7972790.1"/>
    <property type="molecule type" value="Genomic_DNA"/>
</dbReference>